<dbReference type="RefSeq" id="WP_071598733.1">
    <property type="nucleotide sequence ID" value="NZ_CP031560.1"/>
</dbReference>
<dbReference type="Proteomes" id="UP000245055">
    <property type="component" value="Unassembled WGS sequence"/>
</dbReference>
<reference evidence="2 4" key="1">
    <citation type="submission" date="2018-05" db="EMBL/GenBank/DDBJ databases">
        <title>Genomic diversity of pathogens causing Blackleg of Potato in Pakistan.</title>
        <authorList>
            <person name="Sarfraz S."/>
            <person name="Riaz K."/>
            <person name="Oulghazi S."/>
            <person name="Cigna J."/>
            <person name="Sahi S.T."/>
            <person name="Khan S.H."/>
            <person name="Hameed A."/>
            <person name="Faure D."/>
        </authorList>
    </citation>
    <scope>NUCLEOTIDE SEQUENCE [LARGE SCALE GENOMIC DNA]</scope>
    <source>
        <strain evidence="2 4">SS70</strain>
    </source>
</reference>
<accession>A0AAP2G825</accession>
<evidence type="ECO:0000313" key="3">
    <source>
        <dbReference type="EMBL" id="RJL72180.1"/>
    </source>
</evidence>
<organism evidence="2 4">
    <name type="scientific">Dickeya dianthicola</name>
    <dbReference type="NCBI Taxonomy" id="204039"/>
    <lineage>
        <taxon>Bacteria</taxon>
        <taxon>Pseudomonadati</taxon>
        <taxon>Pseudomonadota</taxon>
        <taxon>Gammaproteobacteria</taxon>
        <taxon>Enterobacterales</taxon>
        <taxon>Pectobacteriaceae</taxon>
        <taxon>Dickeya</taxon>
    </lineage>
</organism>
<sequence length="90" mass="9692">MSGDLACSLQEAIVLNRVLKLCSDAPSGLAWRARSGKGKANKREGDPAGGLNRTGGRDYRVMVNGKRWTAPAAVRILLSLESVQQIKKEV</sequence>
<keyword evidence="5" id="KW-1185">Reference proteome</keyword>
<evidence type="ECO:0000313" key="5">
    <source>
        <dbReference type="Proteomes" id="UP000266633"/>
    </source>
</evidence>
<dbReference type="Proteomes" id="UP000266633">
    <property type="component" value="Unassembled WGS sequence"/>
</dbReference>
<evidence type="ECO:0000256" key="1">
    <source>
        <dbReference type="SAM" id="MobiDB-lite"/>
    </source>
</evidence>
<gene>
    <name evidence="3" type="ORF">D5077_11105</name>
    <name evidence="2" type="ORF">DF213_12840</name>
</gene>
<dbReference type="GeneID" id="49320618"/>
<proteinExistence type="predicted"/>
<feature type="region of interest" description="Disordered" evidence="1">
    <location>
        <begin position="32"/>
        <end position="55"/>
    </location>
</feature>
<reference evidence="3 5" key="2">
    <citation type="submission" date="2018-09" db="EMBL/GenBank/DDBJ databases">
        <title>Phylogenetic diversity of Pectobacterium and Dickeya strains causing blackleg disease of potato in Morocco.</title>
        <authorList>
            <person name="Oulghazi S."/>
            <person name="Moumni M."/>
            <person name="Faure D."/>
        </authorList>
    </citation>
    <scope>NUCLEOTIDE SEQUENCE [LARGE SCALE GENOMIC DNA]</scope>
    <source>
        <strain evidence="3 5">S4.16.03.LID</strain>
    </source>
</reference>
<evidence type="ECO:0000313" key="2">
    <source>
        <dbReference type="EMBL" id="PWD72458.1"/>
    </source>
</evidence>
<protein>
    <submittedName>
        <fullName evidence="2">Uncharacterized protein</fullName>
    </submittedName>
</protein>
<dbReference type="EMBL" id="QZDO01000035">
    <property type="protein sequence ID" value="RJL72180.1"/>
    <property type="molecule type" value="Genomic_DNA"/>
</dbReference>
<comment type="caution">
    <text evidence="2">The sequence shown here is derived from an EMBL/GenBank/DDBJ whole genome shotgun (WGS) entry which is preliminary data.</text>
</comment>
<dbReference type="EMBL" id="QESZ01000018">
    <property type="protein sequence ID" value="PWD72458.1"/>
    <property type="molecule type" value="Genomic_DNA"/>
</dbReference>
<dbReference type="AlphaFoldDB" id="A0AAP2G825"/>
<name>A0AAP2G825_9GAMM</name>
<evidence type="ECO:0000313" key="4">
    <source>
        <dbReference type="Proteomes" id="UP000245055"/>
    </source>
</evidence>